<evidence type="ECO:0000256" key="2">
    <source>
        <dbReference type="ARBA" id="ARBA00022842"/>
    </source>
</evidence>
<evidence type="ECO:0000313" key="6">
    <source>
        <dbReference type="Proteomes" id="UP000179642"/>
    </source>
</evidence>
<name>A0A1S2NZ49_9ACTN</name>
<dbReference type="Proteomes" id="UP000179642">
    <property type="component" value="Unassembled WGS sequence"/>
</dbReference>
<dbReference type="EMBL" id="MLYO01000120">
    <property type="protein sequence ID" value="OIJ86753.1"/>
    <property type="molecule type" value="Genomic_DNA"/>
</dbReference>
<dbReference type="Gene3D" id="1.20.1110.10">
    <property type="entry name" value="Calcium-transporting ATPase, transmembrane domain"/>
    <property type="match status" value="1"/>
</dbReference>
<dbReference type="GO" id="GO:0005388">
    <property type="term" value="F:P-type calcium transporter activity"/>
    <property type="evidence" value="ECO:0007669"/>
    <property type="project" value="TreeGrafter"/>
</dbReference>
<organism evidence="5 6">
    <name type="scientific">Streptomyces monashensis</name>
    <dbReference type="NCBI Taxonomy" id="1678012"/>
    <lineage>
        <taxon>Bacteria</taxon>
        <taxon>Bacillati</taxon>
        <taxon>Actinomycetota</taxon>
        <taxon>Actinomycetes</taxon>
        <taxon>Kitasatosporales</taxon>
        <taxon>Streptomycetaceae</taxon>
        <taxon>Streptomyces</taxon>
    </lineage>
</organism>
<keyword evidence="1" id="KW-0479">Metal-binding</keyword>
<dbReference type="PRINTS" id="PR00120">
    <property type="entry name" value="HATPASE"/>
</dbReference>
<comment type="caution">
    <text evidence="5">The sequence shown here is derived from an EMBL/GenBank/DDBJ whole genome shotgun (WGS) entry which is preliminary data.</text>
</comment>
<evidence type="ECO:0000256" key="1">
    <source>
        <dbReference type="ARBA" id="ARBA00022723"/>
    </source>
</evidence>
<dbReference type="PANTHER" id="PTHR24093">
    <property type="entry name" value="CATION TRANSPORTING ATPASE"/>
    <property type="match status" value="1"/>
</dbReference>
<protein>
    <recommendedName>
        <fullName evidence="4">Cation-transporting P-type ATPase C-terminal domain-containing protein</fullName>
    </recommendedName>
</protein>
<dbReference type="InterPro" id="IPR023214">
    <property type="entry name" value="HAD_sf"/>
</dbReference>
<dbReference type="RefSeq" id="WP_071386517.1">
    <property type="nucleotide sequence ID" value="NZ_MLYO01000120.1"/>
</dbReference>
<comment type="catalytic activity">
    <reaction evidence="3">
        <text>ATP + H2O = ADP + phosphate + H(+)</text>
        <dbReference type="Rhea" id="RHEA:13065"/>
        <dbReference type="ChEBI" id="CHEBI:15377"/>
        <dbReference type="ChEBI" id="CHEBI:15378"/>
        <dbReference type="ChEBI" id="CHEBI:30616"/>
        <dbReference type="ChEBI" id="CHEBI:43474"/>
        <dbReference type="ChEBI" id="CHEBI:456216"/>
    </reaction>
</comment>
<dbReference type="GO" id="GO:0005886">
    <property type="term" value="C:plasma membrane"/>
    <property type="evidence" value="ECO:0007669"/>
    <property type="project" value="TreeGrafter"/>
</dbReference>
<dbReference type="GO" id="GO:0016887">
    <property type="term" value="F:ATP hydrolysis activity"/>
    <property type="evidence" value="ECO:0007669"/>
    <property type="project" value="InterPro"/>
</dbReference>
<proteinExistence type="predicted"/>
<dbReference type="GO" id="GO:0005524">
    <property type="term" value="F:ATP binding"/>
    <property type="evidence" value="ECO:0007669"/>
    <property type="project" value="InterPro"/>
</dbReference>
<dbReference type="InterPro" id="IPR036412">
    <property type="entry name" value="HAD-like_sf"/>
</dbReference>
<reference evidence="5 6" key="1">
    <citation type="submission" date="2016-10" db="EMBL/GenBank/DDBJ databases">
        <title>Genome sequence of Streptomyces sp. MUSC 1.</title>
        <authorList>
            <person name="Lee L.-H."/>
            <person name="Ser H.-L."/>
            <person name="Law J.W.-F."/>
        </authorList>
    </citation>
    <scope>NUCLEOTIDE SEQUENCE [LARGE SCALE GENOMIC DNA]</scope>
    <source>
        <strain evidence="5 6">MUSC 1</strain>
    </source>
</reference>
<gene>
    <name evidence="5" type="ORF">BIV23_43510</name>
</gene>
<dbReference type="SUPFAM" id="SSF56784">
    <property type="entry name" value="HAD-like"/>
    <property type="match status" value="1"/>
</dbReference>
<dbReference type="InterPro" id="IPR006068">
    <property type="entry name" value="ATPase_P-typ_cation-transptr_C"/>
</dbReference>
<dbReference type="Pfam" id="PF00689">
    <property type="entry name" value="Cation_ATPase_C"/>
    <property type="match status" value="1"/>
</dbReference>
<evidence type="ECO:0000313" key="5">
    <source>
        <dbReference type="EMBL" id="OIJ86753.1"/>
    </source>
</evidence>
<dbReference type="Gene3D" id="3.40.50.1000">
    <property type="entry name" value="HAD superfamily/HAD-like"/>
    <property type="match status" value="1"/>
</dbReference>
<sequence length="234" mass="24111">MARVAPEQRLQIVEALREAGRVVAMDGDGANDAAAIRAADVGVGIAARGSAAARNAADLVITNDDLSVLIDAIGEGRALWRSVADAISILLGGNAGEVGFSVLGTLLSDTSPLSTCQLLLVNLLTDMFPAMAVAVTPPSPEPADEPTAADGQPVGYAVLGRPLNWQRQRGLVTGIGAAIAWLIGTLTPGTARRTSAMGLVHGHQPVRASGQLISWWADSSSPCPVWLLIPDLVD</sequence>
<dbReference type="GO" id="GO:0046872">
    <property type="term" value="F:metal ion binding"/>
    <property type="evidence" value="ECO:0007669"/>
    <property type="project" value="UniProtKB-KW"/>
</dbReference>
<keyword evidence="6" id="KW-1185">Reference proteome</keyword>
<dbReference type="NCBIfam" id="TIGR01494">
    <property type="entry name" value="ATPase_P-type"/>
    <property type="match status" value="1"/>
</dbReference>
<evidence type="ECO:0000259" key="4">
    <source>
        <dbReference type="Pfam" id="PF00689"/>
    </source>
</evidence>
<dbReference type="PRINTS" id="PR00119">
    <property type="entry name" value="CATATPASE"/>
</dbReference>
<keyword evidence="2" id="KW-0460">Magnesium</keyword>
<dbReference type="InterPro" id="IPR001757">
    <property type="entry name" value="P_typ_ATPase"/>
</dbReference>
<evidence type="ECO:0000256" key="3">
    <source>
        <dbReference type="ARBA" id="ARBA00049360"/>
    </source>
</evidence>
<feature type="domain" description="Cation-transporting P-type ATPase C-terminal" evidence="4">
    <location>
        <begin position="111"/>
        <end position="190"/>
    </location>
</feature>
<dbReference type="PANTHER" id="PTHR24093:SF513">
    <property type="entry name" value="CATION-TRANSPORTING ATPASE I-RELATED"/>
    <property type="match status" value="1"/>
</dbReference>
<dbReference type="AlphaFoldDB" id="A0A1S2NZ49"/>
<accession>A0A1S2NZ49</accession>